<protein>
    <submittedName>
        <fullName evidence="1">Uncharacterized protein</fullName>
    </submittedName>
</protein>
<dbReference type="AlphaFoldDB" id="A0A2P2R1B4"/>
<reference evidence="1" key="1">
    <citation type="submission" date="2018-02" db="EMBL/GenBank/DDBJ databases">
        <title>Rhizophora mucronata_Transcriptome.</title>
        <authorList>
            <person name="Meera S.P."/>
            <person name="Sreeshan A."/>
            <person name="Augustine A."/>
        </authorList>
    </citation>
    <scope>NUCLEOTIDE SEQUENCE</scope>
    <source>
        <tissue evidence="1">Leaf</tissue>
    </source>
</reference>
<name>A0A2P2R1B4_RHIMU</name>
<evidence type="ECO:0000313" key="1">
    <source>
        <dbReference type="EMBL" id="MBX73045.1"/>
    </source>
</evidence>
<proteinExistence type="predicted"/>
<accession>A0A2P2R1B4</accession>
<dbReference type="EMBL" id="GGEC01092561">
    <property type="protein sequence ID" value="MBX73045.1"/>
    <property type="molecule type" value="Transcribed_RNA"/>
</dbReference>
<sequence length="28" mass="3119">MNNEKFHYGVCDNPVIINVKAQNNIGVS</sequence>
<organism evidence="1">
    <name type="scientific">Rhizophora mucronata</name>
    <name type="common">Asiatic mangrove</name>
    <dbReference type="NCBI Taxonomy" id="61149"/>
    <lineage>
        <taxon>Eukaryota</taxon>
        <taxon>Viridiplantae</taxon>
        <taxon>Streptophyta</taxon>
        <taxon>Embryophyta</taxon>
        <taxon>Tracheophyta</taxon>
        <taxon>Spermatophyta</taxon>
        <taxon>Magnoliopsida</taxon>
        <taxon>eudicotyledons</taxon>
        <taxon>Gunneridae</taxon>
        <taxon>Pentapetalae</taxon>
        <taxon>rosids</taxon>
        <taxon>fabids</taxon>
        <taxon>Malpighiales</taxon>
        <taxon>Rhizophoraceae</taxon>
        <taxon>Rhizophora</taxon>
    </lineage>
</organism>